<organism evidence="1 2">
    <name type="scientific">Shimia aestuarii</name>
    <dbReference type="NCBI Taxonomy" id="254406"/>
    <lineage>
        <taxon>Bacteria</taxon>
        <taxon>Pseudomonadati</taxon>
        <taxon>Pseudomonadota</taxon>
        <taxon>Alphaproteobacteria</taxon>
        <taxon>Rhodobacterales</taxon>
        <taxon>Roseobacteraceae</taxon>
    </lineage>
</organism>
<proteinExistence type="predicted"/>
<dbReference type="STRING" id="254406.SAMN04488042_10411"/>
<keyword evidence="2" id="KW-1185">Reference proteome</keyword>
<sequence length="70" mass="7784">MRNDHKLRAAIRADYTLAKAKLLAAGCSVVDAKREAASFTRRVWREVAEEKSITGQNRIRSALRAVITGD</sequence>
<reference evidence="1 2" key="1">
    <citation type="submission" date="2016-10" db="EMBL/GenBank/DDBJ databases">
        <authorList>
            <person name="de Groot N.N."/>
        </authorList>
    </citation>
    <scope>NUCLEOTIDE SEQUENCE [LARGE SCALE GENOMIC DNA]</scope>
    <source>
        <strain evidence="1 2">DSM 15283</strain>
    </source>
</reference>
<name>A0A1I4N691_9RHOB</name>
<accession>A0A1I4N691</accession>
<gene>
    <name evidence="1" type="ORF">SAMN04488042_10411</name>
</gene>
<dbReference type="RefSeq" id="WP_093093915.1">
    <property type="nucleotide sequence ID" value="NZ_FOTQ01000004.1"/>
</dbReference>
<evidence type="ECO:0000313" key="2">
    <source>
        <dbReference type="Proteomes" id="UP000199144"/>
    </source>
</evidence>
<evidence type="ECO:0000313" key="1">
    <source>
        <dbReference type="EMBL" id="SFM11064.1"/>
    </source>
</evidence>
<protein>
    <submittedName>
        <fullName evidence="1">Uncharacterized protein</fullName>
    </submittedName>
</protein>
<dbReference type="Proteomes" id="UP000199144">
    <property type="component" value="Unassembled WGS sequence"/>
</dbReference>
<dbReference type="EMBL" id="FOTQ01000004">
    <property type="protein sequence ID" value="SFM11064.1"/>
    <property type="molecule type" value="Genomic_DNA"/>
</dbReference>
<dbReference type="AlphaFoldDB" id="A0A1I4N691"/>